<dbReference type="SUPFAM" id="SSF51905">
    <property type="entry name" value="FAD/NAD(P)-binding domain"/>
    <property type="match status" value="2"/>
</dbReference>
<evidence type="ECO:0000256" key="4">
    <source>
        <dbReference type="ARBA" id="ARBA00022630"/>
    </source>
</evidence>
<keyword evidence="4" id="KW-0285">Flavoprotein</keyword>
<keyword evidence="9" id="KW-1185">Reference proteome</keyword>
<reference evidence="8 9" key="1">
    <citation type="journal article" date="2020" name="Insects">
        <title>Bacteria Belonging to Pseudomonas typographi sp. nov. from the Bark Beetle Ips typographus Have Genomic Potential to Aid in the Host Ecology.</title>
        <authorList>
            <person name="Peral-Aranega E."/>
            <person name="Saati-Santamaria Z."/>
            <person name="Kolarik M."/>
            <person name="Rivas R."/>
            <person name="Garcia-Fraile P."/>
        </authorList>
    </citation>
    <scope>NUCLEOTIDE SEQUENCE [LARGE SCALE GENOMIC DNA]</scope>
    <source>
        <strain evidence="8 9">CA3A</strain>
    </source>
</reference>
<protein>
    <submittedName>
        <fullName evidence="8">SidA/IucD/PvdA family monooxygenase</fullName>
    </submittedName>
</protein>
<comment type="cofactor">
    <cofactor evidence="1">
        <name>FAD</name>
        <dbReference type="ChEBI" id="CHEBI:57692"/>
    </cofactor>
</comment>
<comment type="caution">
    <text evidence="8">The sequence shown here is derived from an EMBL/GenBank/DDBJ whole genome shotgun (WGS) entry which is preliminary data.</text>
</comment>
<keyword evidence="5" id="KW-0274">FAD</keyword>
<dbReference type="InterPro" id="IPR036188">
    <property type="entry name" value="FAD/NAD-bd_sf"/>
</dbReference>
<evidence type="ECO:0000256" key="2">
    <source>
        <dbReference type="ARBA" id="ARBA00004924"/>
    </source>
</evidence>
<keyword evidence="7" id="KW-0560">Oxidoreductase</keyword>
<dbReference type="InterPro" id="IPR025700">
    <property type="entry name" value="Lys/Orn_oxygenase"/>
</dbReference>
<evidence type="ECO:0000256" key="1">
    <source>
        <dbReference type="ARBA" id="ARBA00001974"/>
    </source>
</evidence>
<gene>
    <name evidence="8" type="ORF">HAQ05_20725</name>
</gene>
<dbReference type="RefSeq" id="WP_190424046.1">
    <property type="nucleotide sequence ID" value="NZ_JAAOCA010000029.1"/>
</dbReference>
<dbReference type="PRINTS" id="PR00368">
    <property type="entry name" value="FADPNR"/>
</dbReference>
<proteinExistence type="inferred from homology"/>
<sequence>MTQHLTPTAPHDLIGIGFGPSNLALAIALQERAEGGKAFDALFLERQPDYNWHGNTLVAQSELQISFLKDLVTLRNPSSRFSFVNYLKAHGRLVDFINLGTFYPCRMEYNDYLRWVAMQFAEQSRYGEQVLRVEPVVEAGGQVQRLNVISQDQQGRELSRQTRSVIVSTGGTPKIPEAFAGFKGDPRVFHHARYLSAMATQACSRGEPMRIAVVGAGQSAAEAFIDLNDSYPSVQVDMVLRAAVLKPADDSPFVNEIFGPDYTDLVFNQPETERERLIREYHNTNYSVVDLDLIERIYAILYRQKVSGIARHGFLCRRMIESASDAEGRVQLQLRDLATGCTEVRRYDAVILATGYERRSHRELLAPLKDYLEDFRVDRDYQLLARPELETPVFIQGFSQHSHGLSDTLLSVLPARSGEIAAALQQRLDGIRQPQPVYEARRAAGRSVSA</sequence>
<comment type="pathway">
    <text evidence="2">Siderophore biosynthesis.</text>
</comment>
<evidence type="ECO:0000313" key="9">
    <source>
        <dbReference type="Proteomes" id="UP000805841"/>
    </source>
</evidence>
<dbReference type="PANTHER" id="PTHR42802">
    <property type="entry name" value="MONOOXYGENASE"/>
    <property type="match status" value="1"/>
</dbReference>
<dbReference type="EMBL" id="JAAOCA010000029">
    <property type="protein sequence ID" value="MBD1601109.1"/>
    <property type="molecule type" value="Genomic_DNA"/>
</dbReference>
<organism evidence="8 9">
    <name type="scientific">Pseudomonas typographi</name>
    <dbReference type="NCBI Taxonomy" id="2715964"/>
    <lineage>
        <taxon>Bacteria</taxon>
        <taxon>Pseudomonadati</taxon>
        <taxon>Pseudomonadota</taxon>
        <taxon>Gammaproteobacteria</taxon>
        <taxon>Pseudomonadales</taxon>
        <taxon>Pseudomonadaceae</taxon>
        <taxon>Pseudomonas</taxon>
    </lineage>
</organism>
<evidence type="ECO:0000256" key="6">
    <source>
        <dbReference type="ARBA" id="ARBA00022857"/>
    </source>
</evidence>
<evidence type="ECO:0000313" key="8">
    <source>
        <dbReference type="EMBL" id="MBD1601109.1"/>
    </source>
</evidence>
<dbReference type="PANTHER" id="PTHR42802:SF1">
    <property type="entry name" value="L-ORNITHINE N(5)-MONOOXYGENASE"/>
    <property type="match status" value="1"/>
</dbReference>
<keyword evidence="8" id="KW-0503">Monooxygenase</keyword>
<keyword evidence="6" id="KW-0521">NADP</keyword>
<dbReference type="Proteomes" id="UP000805841">
    <property type="component" value="Unassembled WGS sequence"/>
</dbReference>
<accession>A0ABR7Z6R5</accession>
<comment type="similarity">
    <text evidence="3">Belongs to the lysine N(6)-hydroxylase/L-ornithine N(5)-oxygenase family.</text>
</comment>
<evidence type="ECO:0000256" key="3">
    <source>
        <dbReference type="ARBA" id="ARBA00007588"/>
    </source>
</evidence>
<evidence type="ECO:0000256" key="7">
    <source>
        <dbReference type="ARBA" id="ARBA00023002"/>
    </source>
</evidence>
<evidence type="ECO:0000256" key="5">
    <source>
        <dbReference type="ARBA" id="ARBA00022827"/>
    </source>
</evidence>
<dbReference type="Gene3D" id="3.50.50.60">
    <property type="entry name" value="FAD/NAD(P)-binding domain"/>
    <property type="match status" value="1"/>
</dbReference>
<dbReference type="Pfam" id="PF13434">
    <property type="entry name" value="Lys_Orn_oxgnase"/>
    <property type="match status" value="1"/>
</dbReference>
<dbReference type="GO" id="GO:0004497">
    <property type="term" value="F:monooxygenase activity"/>
    <property type="evidence" value="ECO:0007669"/>
    <property type="project" value="UniProtKB-KW"/>
</dbReference>
<name>A0ABR7Z6R5_9PSED</name>